<dbReference type="Proteomes" id="UP000011083">
    <property type="component" value="Unassembled WGS sequence"/>
</dbReference>
<dbReference type="InterPro" id="IPR003162">
    <property type="entry name" value="TFIID-31"/>
</dbReference>
<dbReference type="GO" id="GO:0016251">
    <property type="term" value="F:RNA polymerase II general transcription initiation factor activity"/>
    <property type="evidence" value="ECO:0007669"/>
    <property type="project" value="TreeGrafter"/>
</dbReference>
<keyword evidence="7" id="KW-1185">Reference proteome</keyword>
<keyword evidence="5" id="KW-0539">Nucleus</keyword>
<protein>
    <submittedName>
        <fullName evidence="6">TAF9 RNA polymerase II, TATA box binding protein (TBP)associated factor, putative</fullName>
    </submittedName>
</protein>
<dbReference type="SUPFAM" id="SSF47113">
    <property type="entry name" value="Histone-fold"/>
    <property type="match status" value="1"/>
</dbReference>
<dbReference type="GO" id="GO:0003713">
    <property type="term" value="F:transcription coactivator activity"/>
    <property type="evidence" value="ECO:0007669"/>
    <property type="project" value="TreeGrafter"/>
</dbReference>
<keyword evidence="4" id="KW-0804">Transcription</keyword>
<dbReference type="RefSeq" id="XP_004368078.1">
    <property type="nucleotide sequence ID" value="XM_004368021.1"/>
</dbReference>
<dbReference type="InterPro" id="IPR009072">
    <property type="entry name" value="Histone-fold"/>
</dbReference>
<gene>
    <name evidence="6" type="ORF">ACA1_291010</name>
</gene>
<dbReference type="PANTHER" id="PTHR48068">
    <property type="entry name" value="TAF9 RNA POLYMERASE II, TATA BOX-BINDING PROTEIN (TBP)-ASSOCIATED FACTOR"/>
    <property type="match status" value="1"/>
</dbReference>
<organism evidence="6 7">
    <name type="scientific">Acanthamoeba castellanii (strain ATCC 30010 / Neff)</name>
    <dbReference type="NCBI Taxonomy" id="1257118"/>
    <lineage>
        <taxon>Eukaryota</taxon>
        <taxon>Amoebozoa</taxon>
        <taxon>Discosea</taxon>
        <taxon>Longamoebia</taxon>
        <taxon>Centramoebida</taxon>
        <taxon>Acanthamoebidae</taxon>
        <taxon>Acanthamoeba</taxon>
    </lineage>
</organism>
<dbReference type="Pfam" id="PF02291">
    <property type="entry name" value="TFIID-31kDa"/>
    <property type="match status" value="1"/>
</dbReference>
<dbReference type="STRING" id="1257118.L8HKW9"/>
<dbReference type="GO" id="GO:0000124">
    <property type="term" value="C:SAGA complex"/>
    <property type="evidence" value="ECO:0007669"/>
    <property type="project" value="TreeGrafter"/>
</dbReference>
<evidence type="ECO:0000313" key="7">
    <source>
        <dbReference type="Proteomes" id="UP000011083"/>
    </source>
</evidence>
<dbReference type="AlphaFoldDB" id="L8HKW9"/>
<evidence type="ECO:0000256" key="5">
    <source>
        <dbReference type="ARBA" id="ARBA00023242"/>
    </source>
</evidence>
<dbReference type="GO" id="GO:0051123">
    <property type="term" value="P:RNA polymerase II preinitiation complex assembly"/>
    <property type="evidence" value="ECO:0007669"/>
    <property type="project" value="TreeGrafter"/>
</dbReference>
<dbReference type="OrthoDB" id="341924at2759"/>
<dbReference type="OMA" id="PHDAQVM"/>
<dbReference type="GO" id="GO:0005669">
    <property type="term" value="C:transcription factor TFIID complex"/>
    <property type="evidence" value="ECO:0007669"/>
    <property type="project" value="TreeGrafter"/>
</dbReference>
<evidence type="ECO:0000256" key="3">
    <source>
        <dbReference type="ARBA" id="ARBA00023015"/>
    </source>
</evidence>
<dbReference type="Gene3D" id="1.10.20.10">
    <property type="entry name" value="Histone, subunit A"/>
    <property type="match status" value="1"/>
</dbReference>
<sequence>MDEVVKSGDLPNDAKIIAQILKSMGIDEVEGRVIPQLLEFMHRYVREVLEDAAIYANHAGKASVLDLDDVRLAIQSRVNYSFTQPPPREFLIELAHTKNVVPLPFPPLRSLLPSSSTSSSSSTSPSG</sequence>
<evidence type="ECO:0000313" key="6">
    <source>
        <dbReference type="EMBL" id="ELR25323.1"/>
    </source>
</evidence>
<dbReference type="GeneID" id="14926373"/>
<dbReference type="VEuPathDB" id="AmoebaDB:ACA1_291010"/>
<dbReference type="InterPro" id="IPR051431">
    <property type="entry name" value="TFIID_subunit_9"/>
</dbReference>
<comment type="subcellular location">
    <subcellularLocation>
        <location evidence="1">Nucleus</location>
    </subcellularLocation>
</comment>
<dbReference type="PANTHER" id="PTHR48068:SF4">
    <property type="entry name" value="TATA-BOX BINDING PROTEIN ASSOCIATED FACTOR 9"/>
    <property type="match status" value="1"/>
</dbReference>
<dbReference type="EMBL" id="KB007805">
    <property type="protein sequence ID" value="ELR25323.1"/>
    <property type="molecule type" value="Genomic_DNA"/>
</dbReference>
<evidence type="ECO:0000256" key="1">
    <source>
        <dbReference type="ARBA" id="ARBA00004123"/>
    </source>
</evidence>
<evidence type="ECO:0000256" key="2">
    <source>
        <dbReference type="ARBA" id="ARBA00007646"/>
    </source>
</evidence>
<reference evidence="6 7" key="1">
    <citation type="journal article" date="2013" name="Genome Biol.">
        <title>Genome of Acanthamoeba castellanii highlights extensive lateral gene transfer and early evolution of tyrosine kinase signaling.</title>
        <authorList>
            <person name="Clarke M."/>
            <person name="Lohan A.J."/>
            <person name="Liu B."/>
            <person name="Lagkouvardos I."/>
            <person name="Roy S."/>
            <person name="Zafar N."/>
            <person name="Bertelli C."/>
            <person name="Schilde C."/>
            <person name="Kianianmomeni A."/>
            <person name="Burglin T.R."/>
            <person name="Frech C."/>
            <person name="Turcotte B."/>
            <person name="Kopec K.O."/>
            <person name="Synnott J.M."/>
            <person name="Choo C."/>
            <person name="Paponov I."/>
            <person name="Finkler A."/>
            <person name="Soon Heng Tan C."/>
            <person name="Hutchins A.P."/>
            <person name="Weinmeier T."/>
            <person name="Rattei T."/>
            <person name="Chu J.S."/>
            <person name="Gimenez G."/>
            <person name="Irimia M."/>
            <person name="Rigden D.J."/>
            <person name="Fitzpatrick D.A."/>
            <person name="Lorenzo-Morales J."/>
            <person name="Bateman A."/>
            <person name="Chiu C.H."/>
            <person name="Tang P."/>
            <person name="Hegemann P."/>
            <person name="Fromm H."/>
            <person name="Raoult D."/>
            <person name="Greub G."/>
            <person name="Miranda-Saavedra D."/>
            <person name="Chen N."/>
            <person name="Nash P."/>
            <person name="Ginger M.L."/>
            <person name="Horn M."/>
            <person name="Schaap P."/>
            <person name="Caler L."/>
            <person name="Loftus B."/>
        </authorList>
    </citation>
    <scope>NUCLEOTIDE SEQUENCE [LARGE SCALE GENOMIC DNA]</scope>
    <source>
        <strain evidence="6 7">Neff</strain>
    </source>
</reference>
<name>L8HKW9_ACACF</name>
<evidence type="ECO:0000256" key="4">
    <source>
        <dbReference type="ARBA" id="ARBA00023163"/>
    </source>
</evidence>
<comment type="similarity">
    <text evidence="2">Belongs to the TAF9 family.</text>
</comment>
<proteinExistence type="inferred from homology"/>
<dbReference type="CDD" id="cd07979">
    <property type="entry name" value="HFD_TAF9"/>
    <property type="match status" value="1"/>
</dbReference>
<keyword evidence="3" id="KW-0805">Transcription regulation</keyword>
<accession>L8HKW9</accession>
<dbReference type="GO" id="GO:0046982">
    <property type="term" value="F:protein heterodimerization activity"/>
    <property type="evidence" value="ECO:0007669"/>
    <property type="project" value="InterPro"/>
</dbReference>
<dbReference type="KEGG" id="acan:ACA1_291010"/>
<dbReference type="FunFam" id="1.10.20.10:FF:000018">
    <property type="entry name" value="Transcription initiation factor TFIID subunit 9"/>
    <property type="match status" value="1"/>
</dbReference>